<feature type="region of interest" description="Disordered" evidence="1">
    <location>
        <begin position="156"/>
        <end position="188"/>
    </location>
</feature>
<feature type="compositionally biased region" description="Basic and acidic residues" evidence="1">
    <location>
        <begin position="158"/>
        <end position="178"/>
    </location>
</feature>
<protein>
    <submittedName>
        <fullName evidence="2">Uncharacterized protein</fullName>
    </submittedName>
</protein>
<organism evidence="2 3">
    <name type="scientific">Camelus dromedarius</name>
    <name type="common">Dromedary</name>
    <name type="synonym">Arabian camel</name>
    <dbReference type="NCBI Taxonomy" id="9838"/>
    <lineage>
        <taxon>Eukaryota</taxon>
        <taxon>Metazoa</taxon>
        <taxon>Chordata</taxon>
        <taxon>Craniata</taxon>
        <taxon>Vertebrata</taxon>
        <taxon>Euteleostomi</taxon>
        <taxon>Mammalia</taxon>
        <taxon>Eutheria</taxon>
        <taxon>Laurasiatheria</taxon>
        <taxon>Artiodactyla</taxon>
        <taxon>Tylopoda</taxon>
        <taxon>Camelidae</taxon>
        <taxon>Camelus</taxon>
    </lineage>
</organism>
<proteinExistence type="predicted"/>
<dbReference type="AlphaFoldDB" id="A0A5N4CI68"/>
<reference evidence="2 3" key="1">
    <citation type="journal article" date="2019" name="Mol. Ecol. Resour.">
        <title>Improving Illumina assemblies with Hi-C and long reads: an example with the North African dromedary.</title>
        <authorList>
            <person name="Elbers J.P."/>
            <person name="Rogers M.F."/>
            <person name="Perelman P.L."/>
            <person name="Proskuryakova A.A."/>
            <person name="Serdyukova N.A."/>
            <person name="Johnson W.E."/>
            <person name="Horin P."/>
            <person name="Corander J."/>
            <person name="Murphy D."/>
            <person name="Burger P.A."/>
        </authorList>
    </citation>
    <scope>NUCLEOTIDE SEQUENCE [LARGE SCALE GENOMIC DNA]</scope>
    <source>
        <strain evidence="2">Drom800</strain>
        <tissue evidence="2">Blood</tissue>
    </source>
</reference>
<keyword evidence="3" id="KW-1185">Reference proteome</keyword>
<dbReference type="Proteomes" id="UP000299084">
    <property type="component" value="Unassembled WGS sequence"/>
</dbReference>
<name>A0A5N4CI68_CAMDR</name>
<dbReference type="EMBL" id="JWIN03000023">
    <property type="protein sequence ID" value="KAB1258643.1"/>
    <property type="molecule type" value="Genomic_DNA"/>
</dbReference>
<sequence>MSVKQRSSVSGVSHQASFPDPGKWHFSECDRGHHCQGWKLTESAKVVPGREGPGSIPALAGVCPRALTRACGGVRTVSAVGSTPAHLTCWQGFNKTSFLFAVEKQACPWEGEGGTTSIYNRSALGPLVTAGDQDRGGIAFWPTQTLARASEPPLRSVFRRDGSDDARSMASTEGRRWGAEQPPRGRSHIGQVLWTPTWASPGIGLAALGTPSKSPWLPRGGGVRAVGPAHDPAWTPSCPEEDGFQQEQRATGAWREETASSREHLGPRFQYLGLSAVARAGVWLHAGPAAALFSQSRPVPGSHTRTLISRATS</sequence>
<evidence type="ECO:0000256" key="1">
    <source>
        <dbReference type="SAM" id="MobiDB-lite"/>
    </source>
</evidence>
<accession>A0A5N4CI68</accession>
<comment type="caution">
    <text evidence="2">The sequence shown here is derived from an EMBL/GenBank/DDBJ whole genome shotgun (WGS) entry which is preliminary data.</text>
</comment>
<evidence type="ECO:0000313" key="3">
    <source>
        <dbReference type="Proteomes" id="UP000299084"/>
    </source>
</evidence>
<gene>
    <name evidence="2" type="ORF">Cadr_000023050</name>
</gene>
<evidence type="ECO:0000313" key="2">
    <source>
        <dbReference type="EMBL" id="KAB1258643.1"/>
    </source>
</evidence>